<sequence>MSMLIFLASFLGLVILVPAIWYGFFRLGIFLRANILARGKFIYTLIHFQHLDSKPQLMDNPNFLKTGKWEYIPEADYYKGFSKLSDRDLRLWLQNEYQLKPEQVIITVPESMKVASAGF</sequence>
<dbReference type="Proteomes" id="UP000509410">
    <property type="component" value="Chromosome"/>
</dbReference>
<protein>
    <submittedName>
        <fullName evidence="1">Uncharacterized protein</fullName>
    </submittedName>
</protein>
<evidence type="ECO:0000313" key="2">
    <source>
        <dbReference type="EMBL" id="QLB52628.1"/>
    </source>
</evidence>
<dbReference type="Proteomes" id="UP000509535">
    <property type="component" value="Chromosome"/>
</dbReference>
<dbReference type="EMBL" id="CP040556">
    <property type="protein sequence ID" value="QLB52628.1"/>
    <property type="molecule type" value="Genomic_DNA"/>
</dbReference>
<reference evidence="1 4" key="2">
    <citation type="submission" date="2019-06" db="EMBL/GenBank/DDBJ databases">
        <title>The organization of the Streptococcus sanguinis genomes.</title>
        <authorList>
            <person name="Wang H.Y."/>
            <person name="Chen Y.Y.M."/>
            <person name="Wu C.H."/>
        </authorList>
    </citation>
    <scope>NUCLEOTIDE SEQUENCE [LARGE SCALE GENOMIC DNA]</scope>
    <source>
        <strain evidence="1 4">CGMH058</strain>
    </source>
</reference>
<organism evidence="1 4">
    <name type="scientific">Streptococcus sanguinis</name>
    <dbReference type="NCBI Taxonomy" id="1305"/>
    <lineage>
        <taxon>Bacteria</taxon>
        <taxon>Bacillati</taxon>
        <taxon>Bacillota</taxon>
        <taxon>Bacilli</taxon>
        <taxon>Lactobacillales</taxon>
        <taxon>Streptococcaceae</taxon>
        <taxon>Streptococcus</taxon>
    </lineage>
</organism>
<accession>A0A7H8V230</accession>
<evidence type="ECO:0000313" key="1">
    <source>
        <dbReference type="EMBL" id="QLB50501.1"/>
    </source>
</evidence>
<dbReference type="AlphaFoldDB" id="A0A7H8V230"/>
<dbReference type="EMBL" id="CP040798">
    <property type="protein sequence ID" value="QLB50501.1"/>
    <property type="molecule type" value="Genomic_DNA"/>
</dbReference>
<evidence type="ECO:0000313" key="4">
    <source>
        <dbReference type="Proteomes" id="UP000509535"/>
    </source>
</evidence>
<gene>
    <name evidence="1" type="ORF">FDP16_08350</name>
    <name evidence="2" type="ORF">FFV08_08460</name>
</gene>
<dbReference type="RefSeq" id="WP_176799255.1">
    <property type="nucleotide sequence ID" value="NZ_CP040798.1"/>
</dbReference>
<name>A0A7H8V230_STRSA</name>
<reference evidence="2 3" key="1">
    <citation type="submission" date="2019-05" db="EMBL/GenBank/DDBJ databases">
        <title>The organization of the Streptococcus sanguinis genomes.</title>
        <authorList>
            <person name="Wu C.H."/>
            <person name="Chen Y.Y.M."/>
            <person name="Wang H.Y."/>
        </authorList>
    </citation>
    <scope>NUCLEOTIDE SEQUENCE [LARGE SCALE GENOMIC DNA]</scope>
    <source>
        <strain evidence="2 3">CGMH010</strain>
    </source>
</reference>
<evidence type="ECO:0000313" key="3">
    <source>
        <dbReference type="Proteomes" id="UP000509410"/>
    </source>
</evidence>
<proteinExistence type="predicted"/>